<dbReference type="KEGG" id="mus:103982426"/>
<evidence type="ECO:0000313" key="1">
    <source>
        <dbReference type="EMBL" id="CAG1844381.1"/>
    </source>
</evidence>
<organism evidence="2 3">
    <name type="scientific">Musa acuminata subsp. malaccensis</name>
    <name type="common">Wild banana</name>
    <name type="synonym">Musa malaccensis</name>
    <dbReference type="NCBI Taxonomy" id="214687"/>
    <lineage>
        <taxon>Eukaryota</taxon>
        <taxon>Viridiplantae</taxon>
        <taxon>Streptophyta</taxon>
        <taxon>Embryophyta</taxon>
        <taxon>Tracheophyta</taxon>
        <taxon>Spermatophyta</taxon>
        <taxon>Magnoliopsida</taxon>
        <taxon>Liliopsida</taxon>
        <taxon>Zingiberales</taxon>
        <taxon>Musaceae</taxon>
        <taxon>Musa</taxon>
    </lineage>
</organism>
<dbReference type="EMBL" id="HG996469">
    <property type="protein sequence ID" value="CAG1844381.1"/>
    <property type="molecule type" value="Genomic_DNA"/>
</dbReference>
<dbReference type="Proteomes" id="UP000012960">
    <property type="component" value="Unplaced"/>
</dbReference>
<dbReference type="Pfam" id="PF09366">
    <property type="entry name" value="DUF1997"/>
    <property type="match status" value="1"/>
</dbReference>
<dbReference type="InterPro" id="IPR018971">
    <property type="entry name" value="DUF1997"/>
</dbReference>
<dbReference type="FunCoup" id="A0A804IXL6">
    <property type="interactions" value="992"/>
</dbReference>
<dbReference type="AlphaFoldDB" id="A0A804IXL6"/>
<dbReference type="EnsemblPlants" id="Ma04_t35790.1">
    <property type="protein sequence ID" value="Ma04_p35790.1"/>
    <property type="gene ID" value="Ma04_g35790"/>
</dbReference>
<dbReference type="Gramene" id="Ma04_t35790.1">
    <property type="protein sequence ID" value="Ma04_p35790.1"/>
    <property type="gene ID" value="Ma04_g35790"/>
</dbReference>
<protein>
    <submittedName>
        <fullName evidence="1">(wild Malaysian banana) hypothetical protein</fullName>
    </submittedName>
</protein>
<evidence type="ECO:0000313" key="2">
    <source>
        <dbReference type="EnsemblPlants" id="Ma04_p35790.1"/>
    </source>
</evidence>
<dbReference type="PANTHER" id="PTHR34131">
    <property type="entry name" value="(RAP ANNOTATION RELEASE2) GALACTOSE-BINDING LIKE DOMAIN CONTAINING PROTEIN"/>
    <property type="match status" value="1"/>
</dbReference>
<proteinExistence type="predicted"/>
<dbReference type="OrthoDB" id="426136at2759"/>
<keyword evidence="3" id="KW-1185">Reference proteome</keyword>
<dbReference type="OMA" id="NKVFCNS"/>
<name>A0A804IXL6_MUSAM</name>
<evidence type="ECO:0000313" key="3">
    <source>
        <dbReference type="Proteomes" id="UP000012960"/>
    </source>
</evidence>
<reference evidence="2" key="2">
    <citation type="submission" date="2021-05" db="UniProtKB">
        <authorList>
            <consortium name="EnsemblPlants"/>
        </authorList>
    </citation>
    <scope>IDENTIFICATION</scope>
    <source>
        <strain evidence="2">subsp. malaccensis</strain>
    </source>
</reference>
<sequence>MALHYSYAPVRLGSAAAAPTVGRHRFCTASFRASAVSSAPKARFVARRTESTTVQQLQRPLAEYMSLPASQYSVLDAERIERIDDNTFRCYVYRIKFFAFEVCPVLVVRVDEEPNGCCIRLLSCKLEGSPLVEAQNEKFSASMVNRVSCNDGLHNSTFQQLATDTVIEVTIDIPFAFRAIPVEVFESTGTQVLEQLLRLMLPRFLAQLVKDYQSWASGDNSRQPLGTGQI</sequence>
<dbReference type="PANTHER" id="PTHR34131:SF3">
    <property type="entry name" value="(RAP ANNOTATION RELEASE2) GALACTOSE-BINDING LIKE DOMAIN CONTAINING PROTEIN"/>
    <property type="match status" value="1"/>
</dbReference>
<accession>A0A804IXL6</accession>
<gene>
    <name evidence="1" type="ORF">GSMUA_141760.1</name>
</gene>
<reference evidence="1" key="1">
    <citation type="submission" date="2021-03" db="EMBL/GenBank/DDBJ databases">
        <authorList>
            <consortium name="Genoscope - CEA"/>
            <person name="William W."/>
        </authorList>
    </citation>
    <scope>NUCLEOTIDE SEQUENCE</scope>
    <source>
        <strain evidence="1">Doubled-haploid Pahang</strain>
    </source>
</reference>